<proteinExistence type="predicted"/>
<keyword evidence="3" id="KW-1185">Reference proteome</keyword>
<evidence type="ECO:0000256" key="1">
    <source>
        <dbReference type="SAM" id="SignalP"/>
    </source>
</evidence>
<dbReference type="EMBL" id="CP036298">
    <property type="protein sequence ID" value="QDV26653.1"/>
    <property type="molecule type" value="Genomic_DNA"/>
</dbReference>
<dbReference type="Proteomes" id="UP000318017">
    <property type="component" value="Chromosome"/>
</dbReference>
<accession>A0A518GDI5</accession>
<evidence type="ECO:0000313" key="2">
    <source>
        <dbReference type="EMBL" id="QDV26653.1"/>
    </source>
</evidence>
<name>A0A518GDI5_9BACT</name>
<dbReference type="KEGG" id="ahel:Q31a_50290"/>
<dbReference type="OrthoDB" id="248327at2"/>
<dbReference type="RefSeq" id="WP_145082905.1">
    <property type="nucleotide sequence ID" value="NZ_CP036298.1"/>
</dbReference>
<keyword evidence="1" id="KW-0732">Signal</keyword>
<dbReference type="AlphaFoldDB" id="A0A518GDI5"/>
<organism evidence="2 3">
    <name type="scientific">Aureliella helgolandensis</name>
    <dbReference type="NCBI Taxonomy" id="2527968"/>
    <lineage>
        <taxon>Bacteria</taxon>
        <taxon>Pseudomonadati</taxon>
        <taxon>Planctomycetota</taxon>
        <taxon>Planctomycetia</taxon>
        <taxon>Pirellulales</taxon>
        <taxon>Pirellulaceae</taxon>
        <taxon>Aureliella</taxon>
    </lineage>
</organism>
<gene>
    <name evidence="2" type="ORF">Q31a_50290</name>
</gene>
<sequence precursor="true">MLKFSWRRALLMALTVLWLIPLAPSSFADTPSIFSMFKKKPVVSEEALQLKAEHGPWLILAKTMSGPESEARAIALAKEIRSEMGLASFVWEKTFDTSGELAATSRLVPELDGTTTQFRARKMYINGAKEQVFSVLVGEFTSMDGPQVEETVAKLRTAHPKSLSIEAPRPTSLTESESSTGIIQRYRSKLWASNDRKDESGPMGAAFITRNPLLPAEYFLNTPKVDSFVTNLNKNVEYSLLDNPGKYTVRVAAFTGKEVTDFGNGSRASEMSNTTDALDKAAFKAHKLTAALRKENVEAYEFHDRYGSYVMIGSFDSLGQELTPGQFQYNSAMLAIMKEYCGYRNIDTRDPITGAVTQMTSVKSKDRIPFALEGKPMAVPRPEGNRIYGNSLLGRG</sequence>
<feature type="signal peptide" evidence="1">
    <location>
        <begin position="1"/>
        <end position="28"/>
    </location>
</feature>
<evidence type="ECO:0000313" key="3">
    <source>
        <dbReference type="Proteomes" id="UP000318017"/>
    </source>
</evidence>
<reference evidence="2 3" key="1">
    <citation type="submission" date="2019-02" db="EMBL/GenBank/DDBJ databases">
        <title>Deep-cultivation of Planctomycetes and their phenomic and genomic characterization uncovers novel biology.</title>
        <authorList>
            <person name="Wiegand S."/>
            <person name="Jogler M."/>
            <person name="Boedeker C."/>
            <person name="Pinto D."/>
            <person name="Vollmers J."/>
            <person name="Rivas-Marin E."/>
            <person name="Kohn T."/>
            <person name="Peeters S.H."/>
            <person name="Heuer A."/>
            <person name="Rast P."/>
            <person name="Oberbeckmann S."/>
            <person name="Bunk B."/>
            <person name="Jeske O."/>
            <person name="Meyerdierks A."/>
            <person name="Storesund J.E."/>
            <person name="Kallscheuer N."/>
            <person name="Luecker S."/>
            <person name="Lage O.M."/>
            <person name="Pohl T."/>
            <person name="Merkel B.J."/>
            <person name="Hornburger P."/>
            <person name="Mueller R.-W."/>
            <person name="Bruemmer F."/>
            <person name="Labrenz M."/>
            <person name="Spormann A.M."/>
            <person name="Op den Camp H."/>
            <person name="Overmann J."/>
            <person name="Amann R."/>
            <person name="Jetten M.S.M."/>
            <person name="Mascher T."/>
            <person name="Medema M.H."/>
            <person name="Devos D.P."/>
            <person name="Kaster A.-K."/>
            <person name="Ovreas L."/>
            <person name="Rohde M."/>
            <person name="Galperin M.Y."/>
            <person name="Jogler C."/>
        </authorList>
    </citation>
    <scope>NUCLEOTIDE SEQUENCE [LARGE SCALE GENOMIC DNA]</scope>
    <source>
        <strain evidence="2 3">Q31a</strain>
    </source>
</reference>
<protein>
    <submittedName>
        <fullName evidence="2">Uncharacterized protein</fullName>
    </submittedName>
</protein>
<feature type="chain" id="PRO_5022042203" evidence="1">
    <location>
        <begin position="29"/>
        <end position="396"/>
    </location>
</feature>